<dbReference type="PROSITE" id="PS50893">
    <property type="entry name" value="ABC_TRANSPORTER_2"/>
    <property type="match status" value="1"/>
</dbReference>
<comment type="caution">
    <text evidence="10">The sequence shown here is derived from an EMBL/GenBank/DDBJ whole genome shotgun (WGS) entry which is preliminary data.</text>
</comment>
<dbReference type="InterPro" id="IPR003439">
    <property type="entry name" value="ABC_transporter-like_ATP-bd"/>
</dbReference>
<keyword evidence="4 10" id="KW-0067">ATP-binding</keyword>
<dbReference type="InterPro" id="IPR027417">
    <property type="entry name" value="P-loop_NTPase"/>
</dbReference>
<evidence type="ECO:0000256" key="6">
    <source>
        <dbReference type="ARBA" id="ARBA00023136"/>
    </source>
</evidence>
<evidence type="ECO:0000313" key="10">
    <source>
        <dbReference type="EMBL" id="GAA1184367.1"/>
    </source>
</evidence>
<dbReference type="InterPro" id="IPR039421">
    <property type="entry name" value="Type_1_exporter"/>
</dbReference>
<proteinExistence type="predicted"/>
<organism evidence="10 11">
    <name type="scientific">Streptomyces hebeiensis</name>
    <dbReference type="NCBI Taxonomy" id="229486"/>
    <lineage>
        <taxon>Bacteria</taxon>
        <taxon>Bacillati</taxon>
        <taxon>Actinomycetota</taxon>
        <taxon>Actinomycetes</taxon>
        <taxon>Kitasatosporales</taxon>
        <taxon>Streptomycetaceae</taxon>
        <taxon>Streptomyces</taxon>
    </lineage>
</organism>
<evidence type="ECO:0000256" key="3">
    <source>
        <dbReference type="ARBA" id="ARBA00022741"/>
    </source>
</evidence>
<dbReference type="PROSITE" id="PS00211">
    <property type="entry name" value="ABC_TRANSPORTER_1"/>
    <property type="match status" value="1"/>
</dbReference>
<dbReference type="CDD" id="cd03228">
    <property type="entry name" value="ABCC_MRP_Like"/>
    <property type="match status" value="1"/>
</dbReference>
<dbReference type="RefSeq" id="WP_344280233.1">
    <property type="nucleotide sequence ID" value="NZ_BAAAKV010000046.1"/>
</dbReference>
<keyword evidence="6 7" id="KW-0472">Membrane</keyword>
<evidence type="ECO:0000256" key="4">
    <source>
        <dbReference type="ARBA" id="ARBA00022840"/>
    </source>
</evidence>
<feature type="domain" description="ABC transporter" evidence="8">
    <location>
        <begin position="348"/>
        <end position="579"/>
    </location>
</feature>
<feature type="transmembrane region" description="Helical" evidence="7">
    <location>
        <begin position="31"/>
        <end position="52"/>
    </location>
</feature>
<evidence type="ECO:0000313" key="11">
    <source>
        <dbReference type="Proteomes" id="UP001501371"/>
    </source>
</evidence>
<dbReference type="Proteomes" id="UP001501371">
    <property type="component" value="Unassembled WGS sequence"/>
</dbReference>
<dbReference type="Gene3D" id="3.40.50.300">
    <property type="entry name" value="P-loop containing nucleotide triphosphate hydrolases"/>
    <property type="match status" value="1"/>
</dbReference>
<sequence length="596" mass="61778">MSGNPSHPVPSTVRQLVVPVLRSHRRNLGALAAWSVVETLPVLLSGTLVAAALDHGFLAGRPSLGLLLLLAYGATLVVGTLGTRQAMPHTAAVVESLRDELTRQVVRAGLYRAVYTEGPAADVSTVARVTRQVEAVRQISGGLLLSLRTIAFSIVAALIGLLALHPLLAAVAGGSVLTACVLMALLAPLLRRRHVAVLRAQEELARRAGPQLTGIRDVVACGAWETAGRAMGASVDAEAAAVVAGARAGAGRIAVVALGARLPFAVVLLASGWAVRTGLLTPGALVGAMVYLLQGVEPALRAMVQTVGNMGLQLSVTLRRLAAFVDVPRRRPSDSATVTGSPLTGTRIALKDVSFAYGPFAEPLFTRATLDIPDGSHLAVVGPSGIGKSTLAMLIGGIETPGSGIVTLGGTPLPELSEAGLRRHVAVVPQESYVFAGTLRENLTQLAPRAEDGELDEAVAALGLEGTVRRLGGYDRPITGSGPLSQGERQLITLARVYVSGARVVILDEATCHLDRAAEERAEQAFGARPGTLIVVAHRITSALRAERIVVVGQDSLTVGSHGELLAASPDYAALIGYWQAAGPRLEDAHGARPRG</sequence>
<dbReference type="Pfam" id="PF00005">
    <property type="entry name" value="ABC_tran"/>
    <property type="match status" value="1"/>
</dbReference>
<keyword evidence="11" id="KW-1185">Reference proteome</keyword>
<dbReference type="PANTHER" id="PTHR24221:SF654">
    <property type="entry name" value="ATP-BINDING CASSETTE SUB-FAMILY B MEMBER 6"/>
    <property type="match status" value="1"/>
</dbReference>
<dbReference type="SMART" id="SM00382">
    <property type="entry name" value="AAA"/>
    <property type="match status" value="1"/>
</dbReference>
<evidence type="ECO:0000256" key="2">
    <source>
        <dbReference type="ARBA" id="ARBA00022692"/>
    </source>
</evidence>
<dbReference type="EMBL" id="BAAAKV010000046">
    <property type="protein sequence ID" value="GAA1184367.1"/>
    <property type="molecule type" value="Genomic_DNA"/>
</dbReference>
<name>A0ABN1UZF5_9ACTN</name>
<comment type="subcellular location">
    <subcellularLocation>
        <location evidence="1">Cell membrane</location>
        <topology evidence="1">Multi-pass membrane protein</topology>
    </subcellularLocation>
</comment>
<keyword evidence="5 7" id="KW-1133">Transmembrane helix</keyword>
<feature type="transmembrane region" description="Helical" evidence="7">
    <location>
        <begin position="141"/>
        <end position="161"/>
    </location>
</feature>
<evidence type="ECO:0000259" key="8">
    <source>
        <dbReference type="PROSITE" id="PS50893"/>
    </source>
</evidence>
<evidence type="ECO:0000256" key="7">
    <source>
        <dbReference type="SAM" id="Phobius"/>
    </source>
</evidence>
<feature type="domain" description="ABC transmembrane type-1" evidence="9">
    <location>
        <begin position="28"/>
        <end position="303"/>
    </location>
</feature>
<gene>
    <name evidence="10" type="ORF">GCM10009654_47350</name>
</gene>
<feature type="transmembrane region" description="Helical" evidence="7">
    <location>
        <begin position="253"/>
        <end position="273"/>
    </location>
</feature>
<protein>
    <submittedName>
        <fullName evidence="10">ABC transporter ATP-binding protein</fullName>
    </submittedName>
</protein>
<dbReference type="InterPro" id="IPR003593">
    <property type="entry name" value="AAA+_ATPase"/>
</dbReference>
<dbReference type="Gene3D" id="1.20.1560.10">
    <property type="entry name" value="ABC transporter type 1, transmembrane domain"/>
    <property type="match status" value="1"/>
</dbReference>
<dbReference type="InterPro" id="IPR017871">
    <property type="entry name" value="ABC_transporter-like_CS"/>
</dbReference>
<keyword evidence="2 7" id="KW-0812">Transmembrane</keyword>
<feature type="transmembrane region" description="Helical" evidence="7">
    <location>
        <begin position="167"/>
        <end position="190"/>
    </location>
</feature>
<accession>A0ABN1UZF5</accession>
<evidence type="ECO:0000256" key="5">
    <source>
        <dbReference type="ARBA" id="ARBA00022989"/>
    </source>
</evidence>
<evidence type="ECO:0000259" key="9">
    <source>
        <dbReference type="PROSITE" id="PS50929"/>
    </source>
</evidence>
<dbReference type="PANTHER" id="PTHR24221">
    <property type="entry name" value="ATP-BINDING CASSETTE SUB-FAMILY B"/>
    <property type="match status" value="1"/>
</dbReference>
<reference evidence="10 11" key="1">
    <citation type="journal article" date="2019" name="Int. J. Syst. Evol. Microbiol.">
        <title>The Global Catalogue of Microorganisms (GCM) 10K type strain sequencing project: providing services to taxonomists for standard genome sequencing and annotation.</title>
        <authorList>
            <consortium name="The Broad Institute Genomics Platform"/>
            <consortium name="The Broad Institute Genome Sequencing Center for Infectious Disease"/>
            <person name="Wu L."/>
            <person name="Ma J."/>
        </authorList>
    </citation>
    <scope>NUCLEOTIDE SEQUENCE [LARGE SCALE GENOMIC DNA]</scope>
    <source>
        <strain evidence="10 11">JCM 12696</strain>
    </source>
</reference>
<dbReference type="InterPro" id="IPR011527">
    <property type="entry name" value="ABC1_TM_dom"/>
</dbReference>
<dbReference type="SUPFAM" id="SSF90123">
    <property type="entry name" value="ABC transporter transmembrane region"/>
    <property type="match status" value="1"/>
</dbReference>
<dbReference type="GO" id="GO:0005524">
    <property type="term" value="F:ATP binding"/>
    <property type="evidence" value="ECO:0007669"/>
    <property type="project" value="UniProtKB-KW"/>
</dbReference>
<dbReference type="InterPro" id="IPR036640">
    <property type="entry name" value="ABC1_TM_sf"/>
</dbReference>
<dbReference type="SUPFAM" id="SSF52540">
    <property type="entry name" value="P-loop containing nucleoside triphosphate hydrolases"/>
    <property type="match status" value="1"/>
</dbReference>
<evidence type="ECO:0000256" key="1">
    <source>
        <dbReference type="ARBA" id="ARBA00004651"/>
    </source>
</evidence>
<feature type="transmembrane region" description="Helical" evidence="7">
    <location>
        <begin position="64"/>
        <end position="82"/>
    </location>
</feature>
<dbReference type="PROSITE" id="PS50929">
    <property type="entry name" value="ABC_TM1F"/>
    <property type="match status" value="1"/>
</dbReference>
<keyword evidence="3" id="KW-0547">Nucleotide-binding</keyword>